<sequence length="491" mass="55560">MIFEIKSFARVRLTASQRREVERSLKRAVKHNPVRWILILPLDHSPSEERWFDRLKEQNRGIELEWWGLTWLNLSFAPRDDLRRLVESEDYELLRRAHEVDIEGRVPANLTASVGRLNVLMNRTQELSPYWRADFSTAPDGITVTYNERFPGAADLDPVQLRAIFRFPTSDGRAAAAERRLKDALDYGGDIEVDGRYVENFEIMSSLASRAMFEAPGPLERFALSSLDSPKDRGFTLQMAVVATTGEVKYRLPMQVDQHTAGVRGVRIRARDATESLEAELKVDRKDQGGRLSARITWRGVTGKFPYKIRPGFEIFTRVERDDHIELRIDNQSVARHHAGTARFLVEARLCADMIVALEKLQDHCKQTFPIPDDITWKDAHDIIAAAQVLSGQSIRTGRTGIELSIKPGHVASFLKTARPLGITHLRGEMIYGITCGGHQMNIGRVFITTPRVRLTNLAELEAIADIASEPVARYVCVDDDSIDMQLVAPN</sequence>
<gene>
    <name evidence="1" type="ordered locus">FraEuI1c_0896</name>
</gene>
<protein>
    <submittedName>
        <fullName evidence="1">Uncharacterized protein</fullName>
    </submittedName>
</protein>
<dbReference type="InParanoid" id="E3IXF4"/>
<keyword evidence="2" id="KW-1185">Reference proteome</keyword>
<name>E3IXF4_PSEI1</name>
<dbReference type="HOGENOM" id="CLU_033217_0_0_11"/>
<reference evidence="1 2" key="1">
    <citation type="submission" date="2010-10" db="EMBL/GenBank/DDBJ databases">
        <title>Complete sequence of Frankia sp. EuI1c.</title>
        <authorList>
            <consortium name="US DOE Joint Genome Institute"/>
            <person name="Lucas S."/>
            <person name="Copeland A."/>
            <person name="Lapidus A."/>
            <person name="Cheng J.-F."/>
            <person name="Bruce D."/>
            <person name="Goodwin L."/>
            <person name="Pitluck S."/>
            <person name="Chertkov O."/>
            <person name="Detter J.C."/>
            <person name="Han C."/>
            <person name="Tapia R."/>
            <person name="Land M."/>
            <person name="Hauser L."/>
            <person name="Jeffries C."/>
            <person name="Kyrpides N."/>
            <person name="Ivanova N."/>
            <person name="Mikhailova N."/>
            <person name="Beauchemin N."/>
            <person name="Sen A."/>
            <person name="Sur S.A."/>
            <person name="Gtari M."/>
            <person name="Wall L."/>
            <person name="Tisa L."/>
            <person name="Woyke T."/>
        </authorList>
    </citation>
    <scope>NUCLEOTIDE SEQUENCE [LARGE SCALE GENOMIC DNA]</scope>
    <source>
        <strain evidence="2">DSM 45817 / CECT 9037 / EuI1c</strain>
    </source>
</reference>
<dbReference type="Proteomes" id="UP000002484">
    <property type="component" value="Chromosome"/>
</dbReference>
<dbReference type="KEGG" id="fri:FraEuI1c_0896"/>
<dbReference type="AlphaFoldDB" id="E3IXF4"/>
<organism evidence="1 2">
    <name type="scientific">Pseudofrankia inefficax (strain DSM 45817 / CECT 9037 / DDB 130130 / EuI1c)</name>
    <name type="common">Frankia inefficax</name>
    <dbReference type="NCBI Taxonomy" id="298654"/>
    <lineage>
        <taxon>Bacteria</taxon>
        <taxon>Bacillati</taxon>
        <taxon>Actinomycetota</taxon>
        <taxon>Actinomycetes</taxon>
        <taxon>Frankiales</taxon>
        <taxon>Frankiaceae</taxon>
        <taxon>Pseudofrankia</taxon>
    </lineage>
</organism>
<proteinExistence type="predicted"/>
<evidence type="ECO:0000313" key="1">
    <source>
        <dbReference type="EMBL" id="ADP78971.1"/>
    </source>
</evidence>
<evidence type="ECO:0000313" key="2">
    <source>
        <dbReference type="Proteomes" id="UP000002484"/>
    </source>
</evidence>
<dbReference type="EMBL" id="CP002299">
    <property type="protein sequence ID" value="ADP78971.1"/>
    <property type="molecule type" value="Genomic_DNA"/>
</dbReference>
<accession>E3IXF4</accession>
<dbReference type="eggNOG" id="ENOG503347U">
    <property type="taxonomic scope" value="Bacteria"/>
</dbReference>